<feature type="transmembrane region" description="Helical" evidence="7">
    <location>
        <begin position="64"/>
        <end position="84"/>
    </location>
</feature>
<evidence type="ECO:0000256" key="5">
    <source>
        <dbReference type="ARBA" id="ARBA00022989"/>
    </source>
</evidence>
<evidence type="ECO:0000313" key="8">
    <source>
        <dbReference type="EMBL" id="NBJ93898.1"/>
    </source>
</evidence>
<evidence type="ECO:0000256" key="6">
    <source>
        <dbReference type="ARBA" id="ARBA00023136"/>
    </source>
</evidence>
<dbReference type="Pfam" id="PF01554">
    <property type="entry name" value="MatE"/>
    <property type="match status" value="2"/>
</dbReference>
<evidence type="ECO:0000256" key="1">
    <source>
        <dbReference type="ARBA" id="ARBA00004651"/>
    </source>
</evidence>
<evidence type="ECO:0000256" key="4">
    <source>
        <dbReference type="ARBA" id="ARBA00022692"/>
    </source>
</evidence>
<keyword evidence="6 7" id="KW-0472">Membrane</keyword>
<keyword evidence="4 7" id="KW-0812">Transmembrane</keyword>
<organism evidence="8 9">
    <name type="scientific">Parablautia muri</name>
    <dbReference type="NCBI Taxonomy" id="2320879"/>
    <lineage>
        <taxon>Bacteria</taxon>
        <taxon>Bacillati</taxon>
        <taxon>Bacillota</taxon>
        <taxon>Clostridia</taxon>
        <taxon>Lachnospirales</taxon>
        <taxon>Lachnospiraceae</taxon>
        <taxon>Parablautia</taxon>
    </lineage>
</organism>
<dbReference type="CDD" id="cd13138">
    <property type="entry name" value="MATE_yoeA_like"/>
    <property type="match status" value="1"/>
</dbReference>
<dbReference type="AlphaFoldDB" id="A0A9X5BHM3"/>
<dbReference type="EMBL" id="QZDT01000026">
    <property type="protein sequence ID" value="NBJ93898.1"/>
    <property type="molecule type" value="Genomic_DNA"/>
</dbReference>
<dbReference type="PIRSF" id="PIRSF006603">
    <property type="entry name" value="DinF"/>
    <property type="match status" value="1"/>
</dbReference>
<evidence type="ECO:0000256" key="7">
    <source>
        <dbReference type="SAM" id="Phobius"/>
    </source>
</evidence>
<name>A0A9X5BHM3_9FIRM</name>
<dbReference type="NCBIfam" id="TIGR00797">
    <property type="entry name" value="matE"/>
    <property type="match status" value="1"/>
</dbReference>
<dbReference type="OrthoDB" id="9776324at2"/>
<feature type="transmembrane region" description="Helical" evidence="7">
    <location>
        <begin position="281"/>
        <end position="304"/>
    </location>
</feature>
<gene>
    <name evidence="8" type="ORF">D5281_15190</name>
</gene>
<sequence>MMVENKNDFTQGSIVSKLLRFMIPILGALVLQAMYGAVDILVVGQFGTTAGISGVSTGSSIVNLITFTITGLTMGVTIVMGQYFGEKKPEKVGQVVGGAIWLFLVLSFVIAAFMLIFARPLAILMQAPEEALDLTVLYVRICGGGIFFIIAYNVISSISRGIGDSNMPLIFVGIACVVNIVGDLLFIAVFKWNVAGAALATVMAQAVSVILSIIIIKGREQPFVMKKEYIRFNPEINKFIQVGTPIAFQEVLTQLSFLALCAFINRLGLDASSGYGVANKIVSFVMLVPGALMQSMASFVAQNVGAGQEKRARKAMAMGMMIGCGIGIFIAIFSFTRGDLLAAIFSKDAAVIARAAEYLKGFAPEAVVTAILFSFIGYYNGHSKTLFVMLQGISQTFMVRLPMSYFMSIRPDASLTMIGLAAPCATVFGILLNLLYFAKVSREMKV</sequence>
<feature type="transmembrane region" description="Helical" evidence="7">
    <location>
        <begin position="413"/>
        <end position="438"/>
    </location>
</feature>
<dbReference type="Proteomes" id="UP001154420">
    <property type="component" value="Unassembled WGS sequence"/>
</dbReference>
<evidence type="ECO:0000256" key="2">
    <source>
        <dbReference type="ARBA" id="ARBA00022448"/>
    </source>
</evidence>
<feature type="transmembrane region" description="Helical" evidence="7">
    <location>
        <begin position="316"/>
        <end position="338"/>
    </location>
</feature>
<evidence type="ECO:0000256" key="3">
    <source>
        <dbReference type="ARBA" id="ARBA00022475"/>
    </source>
</evidence>
<keyword evidence="9" id="KW-1185">Reference proteome</keyword>
<feature type="transmembrane region" description="Helical" evidence="7">
    <location>
        <begin position="21"/>
        <end position="44"/>
    </location>
</feature>
<dbReference type="InterPro" id="IPR048279">
    <property type="entry name" value="MdtK-like"/>
</dbReference>
<feature type="transmembrane region" description="Helical" evidence="7">
    <location>
        <begin position="196"/>
        <end position="216"/>
    </location>
</feature>
<dbReference type="RefSeq" id="WP_160560948.1">
    <property type="nucleotide sequence ID" value="NZ_QZDT01000026.1"/>
</dbReference>
<keyword evidence="3" id="KW-1003">Cell membrane</keyword>
<dbReference type="InterPro" id="IPR002528">
    <property type="entry name" value="MATE_fam"/>
</dbReference>
<feature type="transmembrane region" description="Helical" evidence="7">
    <location>
        <begin position="358"/>
        <end position="379"/>
    </location>
</feature>
<proteinExistence type="predicted"/>
<keyword evidence="2" id="KW-0813">Transport</keyword>
<dbReference type="InterPro" id="IPR052031">
    <property type="entry name" value="Membrane_Transporter-Flippase"/>
</dbReference>
<dbReference type="PANTHER" id="PTHR43549:SF3">
    <property type="entry name" value="MULTIDRUG RESISTANCE PROTEIN YPNP-RELATED"/>
    <property type="match status" value="1"/>
</dbReference>
<evidence type="ECO:0000313" key="9">
    <source>
        <dbReference type="Proteomes" id="UP001154420"/>
    </source>
</evidence>
<comment type="caution">
    <text evidence="8">The sequence shown here is derived from an EMBL/GenBank/DDBJ whole genome shotgun (WGS) entry which is preliminary data.</text>
</comment>
<keyword evidence="5 7" id="KW-1133">Transmembrane helix</keyword>
<dbReference type="GO" id="GO:0005886">
    <property type="term" value="C:plasma membrane"/>
    <property type="evidence" value="ECO:0007669"/>
    <property type="project" value="UniProtKB-SubCell"/>
</dbReference>
<dbReference type="GO" id="GO:0015297">
    <property type="term" value="F:antiporter activity"/>
    <property type="evidence" value="ECO:0007669"/>
    <property type="project" value="InterPro"/>
</dbReference>
<dbReference type="PANTHER" id="PTHR43549">
    <property type="entry name" value="MULTIDRUG RESISTANCE PROTEIN YPNP-RELATED"/>
    <property type="match status" value="1"/>
</dbReference>
<accession>A0A9X5BHM3</accession>
<dbReference type="GO" id="GO:0042910">
    <property type="term" value="F:xenobiotic transmembrane transporter activity"/>
    <property type="evidence" value="ECO:0007669"/>
    <property type="project" value="InterPro"/>
</dbReference>
<feature type="transmembrane region" description="Helical" evidence="7">
    <location>
        <begin position="167"/>
        <end position="190"/>
    </location>
</feature>
<reference evidence="8" key="1">
    <citation type="submission" date="2018-09" db="EMBL/GenBank/DDBJ databases">
        <title>Murine metabolic-syndrome-specific gut microbial biobank.</title>
        <authorList>
            <person name="Liu C."/>
        </authorList>
    </citation>
    <scope>NUCLEOTIDE SEQUENCE</scope>
    <source>
        <strain evidence="8">D42-62</strain>
    </source>
</reference>
<feature type="transmembrane region" description="Helical" evidence="7">
    <location>
        <begin position="96"/>
        <end position="117"/>
    </location>
</feature>
<feature type="transmembrane region" description="Helical" evidence="7">
    <location>
        <begin position="137"/>
        <end position="155"/>
    </location>
</feature>
<protein>
    <submittedName>
        <fullName evidence="8">MATE family efflux transporter</fullName>
    </submittedName>
</protein>
<comment type="subcellular location">
    <subcellularLocation>
        <location evidence="1">Cell membrane</location>
        <topology evidence="1">Multi-pass membrane protein</topology>
    </subcellularLocation>
</comment>